<keyword evidence="2" id="KW-1185">Reference proteome</keyword>
<evidence type="ECO:0000313" key="1">
    <source>
        <dbReference type="EMBL" id="CAI5773766.1"/>
    </source>
</evidence>
<name>A0AA35K8L6_9SAUR</name>
<proteinExistence type="predicted"/>
<sequence>MDLDSAGRGLSSGTPLLLLRPLATLWSRRGRPDEEGALPGRNRLSSLPHQLFLRLLEGQGTLPPPQILLLALEKGPRLHHLLQATRAGTFDTLHGGAGGKQPQKRGWLFGERGKRGSPSGHKAAPAPHYTFPAPLAGINREGGIILWPPAAVLLQYFSDGGEVGVLRLGSSDLSLVVLQIVAVGGGSCVQEASVWMCCYWGGG</sequence>
<evidence type="ECO:0000313" key="2">
    <source>
        <dbReference type="Proteomes" id="UP001178461"/>
    </source>
</evidence>
<protein>
    <submittedName>
        <fullName evidence="1">Uncharacterized protein</fullName>
    </submittedName>
</protein>
<reference evidence="1" key="1">
    <citation type="submission" date="2022-12" db="EMBL/GenBank/DDBJ databases">
        <authorList>
            <person name="Alioto T."/>
            <person name="Alioto T."/>
            <person name="Gomez Garrido J."/>
        </authorList>
    </citation>
    <scope>NUCLEOTIDE SEQUENCE</scope>
</reference>
<dbReference type="AlphaFoldDB" id="A0AA35K8L6"/>
<dbReference type="EMBL" id="OX395129">
    <property type="protein sequence ID" value="CAI5773766.1"/>
    <property type="molecule type" value="Genomic_DNA"/>
</dbReference>
<gene>
    <name evidence="1" type="ORF">PODLI_1B033552</name>
</gene>
<dbReference type="Proteomes" id="UP001178461">
    <property type="component" value="Chromosome 4"/>
</dbReference>
<accession>A0AA35K8L6</accession>
<organism evidence="1 2">
    <name type="scientific">Podarcis lilfordi</name>
    <name type="common">Lilford's wall lizard</name>
    <dbReference type="NCBI Taxonomy" id="74358"/>
    <lineage>
        <taxon>Eukaryota</taxon>
        <taxon>Metazoa</taxon>
        <taxon>Chordata</taxon>
        <taxon>Craniata</taxon>
        <taxon>Vertebrata</taxon>
        <taxon>Euteleostomi</taxon>
        <taxon>Lepidosauria</taxon>
        <taxon>Squamata</taxon>
        <taxon>Bifurcata</taxon>
        <taxon>Unidentata</taxon>
        <taxon>Episquamata</taxon>
        <taxon>Laterata</taxon>
        <taxon>Lacertibaenia</taxon>
        <taxon>Lacertidae</taxon>
        <taxon>Podarcis</taxon>
    </lineage>
</organism>